<name>A0A8J5XEC5_DIALT</name>
<dbReference type="PROSITE" id="PS50086">
    <property type="entry name" value="TBC_RABGAP"/>
    <property type="match status" value="1"/>
</dbReference>
<organism evidence="3 4">
    <name type="scientific">Diacronema lutheri</name>
    <name type="common">Unicellular marine alga</name>
    <name type="synonym">Monochrysis lutheri</name>
    <dbReference type="NCBI Taxonomy" id="2081491"/>
    <lineage>
        <taxon>Eukaryota</taxon>
        <taxon>Haptista</taxon>
        <taxon>Haptophyta</taxon>
        <taxon>Pavlovophyceae</taxon>
        <taxon>Pavlovales</taxon>
        <taxon>Pavlovaceae</taxon>
        <taxon>Diacronema</taxon>
    </lineage>
</organism>
<sequence>MAEVVGCGCAPTVRRRRGWRRPGSVFPLEAIIVSTATAPAALPPLSLAELDATPGLVEPDGALGDVPALLARVHESGIEPTLRPRLWLHLLGVVPWRASAVRLATLRAKRAHAYAAALALWAADDEAGALGACAHGSVAKYHRIIAVDVPRTDRALDRWRAPESLAPLRRVLLSACALSSAPGYFQGMNDLAAVLLDALGGDEADAFASFVALLHGKLALSFEDEQRGIWRQAAAVVGALRAIDPPLHAALGAAGAIGDNGECLVLFQPIFLALKREIGTGPKGDYEGVCRAWETWWAAADPLAPSGRATSGRTNCGCAHYELVLILAFLELHRAAIRSNRQGVAGLTKLLNGGGAGAIDPRELLRYARAIHTALWEFADRRGARGGGGGGGSGGGDSAGGSVHAILTSQRLVVASSPYSTPPAVRSSTDAPTLLDAALSA</sequence>
<evidence type="ECO:0000313" key="3">
    <source>
        <dbReference type="EMBL" id="KAG8459197.1"/>
    </source>
</evidence>
<dbReference type="SMART" id="SM00164">
    <property type="entry name" value="TBC"/>
    <property type="match status" value="1"/>
</dbReference>
<accession>A0A8J5XEC5</accession>
<evidence type="ECO:0000259" key="2">
    <source>
        <dbReference type="PROSITE" id="PS50086"/>
    </source>
</evidence>
<dbReference type="AlphaFoldDB" id="A0A8J5XEC5"/>
<comment type="caution">
    <text evidence="3">The sequence shown here is derived from an EMBL/GenBank/DDBJ whole genome shotgun (WGS) entry which is preliminary data.</text>
</comment>
<dbReference type="PANTHER" id="PTHR22957:SF502">
    <property type="entry name" value="SMALL G PROTEIN SIGNALING MODULATOR 2-RELATED"/>
    <property type="match status" value="1"/>
</dbReference>
<dbReference type="EMBL" id="JAGTXO010000043">
    <property type="protein sequence ID" value="KAG8459197.1"/>
    <property type="molecule type" value="Genomic_DNA"/>
</dbReference>
<evidence type="ECO:0000313" key="4">
    <source>
        <dbReference type="Proteomes" id="UP000751190"/>
    </source>
</evidence>
<dbReference type="SUPFAM" id="SSF47923">
    <property type="entry name" value="Ypt/Rab-GAP domain of gyp1p"/>
    <property type="match status" value="1"/>
</dbReference>
<reference evidence="3" key="1">
    <citation type="submission" date="2021-05" db="EMBL/GenBank/DDBJ databases">
        <title>The genome of the haptophyte Pavlova lutheri (Diacronema luteri, Pavlovales) - a model for lipid biosynthesis in eukaryotic algae.</title>
        <authorList>
            <person name="Hulatt C.J."/>
            <person name="Posewitz M.C."/>
        </authorList>
    </citation>
    <scope>NUCLEOTIDE SEQUENCE</scope>
    <source>
        <strain evidence="3">NIVA-4/92</strain>
    </source>
</reference>
<proteinExistence type="predicted"/>
<dbReference type="Pfam" id="PF00566">
    <property type="entry name" value="RabGAP-TBC"/>
    <property type="match status" value="1"/>
</dbReference>
<protein>
    <recommendedName>
        <fullName evidence="2">Rab-GAP TBC domain-containing protein</fullName>
    </recommendedName>
</protein>
<dbReference type="Proteomes" id="UP000751190">
    <property type="component" value="Unassembled WGS sequence"/>
</dbReference>
<keyword evidence="4" id="KW-1185">Reference proteome</keyword>
<dbReference type="OrthoDB" id="10264062at2759"/>
<evidence type="ECO:0000256" key="1">
    <source>
        <dbReference type="ARBA" id="ARBA00022468"/>
    </source>
</evidence>
<gene>
    <name evidence="3" type="ORF">KFE25_005708</name>
</gene>
<dbReference type="Gene3D" id="1.10.8.270">
    <property type="entry name" value="putative rabgap domain of human tbc1 domain family member 14 like domains"/>
    <property type="match status" value="1"/>
</dbReference>
<dbReference type="InterPro" id="IPR000195">
    <property type="entry name" value="Rab-GAP-TBC_dom"/>
</dbReference>
<dbReference type="GO" id="GO:0005096">
    <property type="term" value="F:GTPase activator activity"/>
    <property type="evidence" value="ECO:0007669"/>
    <property type="project" value="UniProtKB-KW"/>
</dbReference>
<keyword evidence="1" id="KW-0343">GTPase activation</keyword>
<feature type="domain" description="Rab-GAP TBC" evidence="2">
    <location>
        <begin position="77"/>
        <end position="300"/>
    </location>
</feature>
<dbReference type="PANTHER" id="PTHR22957">
    <property type="entry name" value="TBC1 DOMAIN FAMILY MEMBER GTPASE-ACTIVATING PROTEIN"/>
    <property type="match status" value="1"/>
</dbReference>
<dbReference type="InterPro" id="IPR035969">
    <property type="entry name" value="Rab-GAP_TBC_sf"/>
</dbReference>